<feature type="transmembrane region" description="Helical" evidence="6">
    <location>
        <begin position="12"/>
        <end position="33"/>
    </location>
</feature>
<dbReference type="EMBL" id="PCRH01000056">
    <property type="protein sequence ID" value="PIP16965.1"/>
    <property type="molecule type" value="Genomic_DNA"/>
</dbReference>
<dbReference type="InterPro" id="IPR000983">
    <property type="entry name" value="Bac_GSPG_pilin"/>
</dbReference>
<reference evidence="7 8" key="1">
    <citation type="submission" date="2017-09" db="EMBL/GenBank/DDBJ databases">
        <title>Depth-based differentiation of microbial function through sediment-hosted aquifers and enrichment of novel symbionts in the deep terrestrial subsurface.</title>
        <authorList>
            <person name="Probst A.J."/>
            <person name="Ladd B."/>
            <person name="Jarett J.K."/>
            <person name="Geller-Mcgrath D.E."/>
            <person name="Sieber C.M."/>
            <person name="Emerson J.B."/>
            <person name="Anantharaman K."/>
            <person name="Thomas B.C."/>
            <person name="Malmstrom R."/>
            <person name="Stieglmeier M."/>
            <person name="Klingl A."/>
            <person name="Woyke T."/>
            <person name="Ryan C.M."/>
            <person name="Banfield J.F."/>
        </authorList>
    </citation>
    <scope>NUCLEOTIDE SEQUENCE [LARGE SCALE GENOMIC DNA]</scope>
    <source>
        <strain evidence="7">CG23_combo_of_CG06-09_8_20_14_all_37_13</strain>
    </source>
</reference>
<comment type="subcellular location">
    <subcellularLocation>
        <location evidence="1">Membrane</location>
        <topology evidence="1">Single-pass membrane protein</topology>
    </subcellularLocation>
</comment>
<evidence type="ECO:0000256" key="3">
    <source>
        <dbReference type="ARBA" id="ARBA00022692"/>
    </source>
</evidence>
<name>A0A2G9YCK5_9BACT</name>
<protein>
    <submittedName>
        <fullName evidence="7">Uncharacterized protein</fullName>
    </submittedName>
</protein>
<dbReference type="GO" id="GO:0015628">
    <property type="term" value="P:protein secretion by the type II secretion system"/>
    <property type="evidence" value="ECO:0007669"/>
    <property type="project" value="InterPro"/>
</dbReference>
<gene>
    <name evidence="7" type="ORF">COX44_02505</name>
</gene>
<keyword evidence="2" id="KW-0488">Methylation</keyword>
<dbReference type="Proteomes" id="UP000231480">
    <property type="component" value="Unassembled WGS sequence"/>
</dbReference>
<evidence type="ECO:0000313" key="7">
    <source>
        <dbReference type="EMBL" id="PIP16965.1"/>
    </source>
</evidence>
<dbReference type="PANTHER" id="PTHR30093:SF44">
    <property type="entry name" value="TYPE II SECRETION SYSTEM CORE PROTEIN G"/>
    <property type="match status" value="1"/>
</dbReference>
<dbReference type="Pfam" id="PF07963">
    <property type="entry name" value="N_methyl"/>
    <property type="match status" value="1"/>
</dbReference>
<dbReference type="InterPro" id="IPR012902">
    <property type="entry name" value="N_methyl_site"/>
</dbReference>
<dbReference type="AlphaFoldDB" id="A0A2G9YCK5"/>
<evidence type="ECO:0000313" key="8">
    <source>
        <dbReference type="Proteomes" id="UP000231480"/>
    </source>
</evidence>
<organism evidence="7 8">
    <name type="scientific">Candidatus Portnoybacteria bacterium CG23_combo_of_CG06-09_8_20_14_all_37_13</name>
    <dbReference type="NCBI Taxonomy" id="1974819"/>
    <lineage>
        <taxon>Bacteria</taxon>
        <taxon>Candidatus Portnoyibacteriota</taxon>
    </lineage>
</organism>
<evidence type="ECO:0000256" key="4">
    <source>
        <dbReference type="ARBA" id="ARBA00022989"/>
    </source>
</evidence>
<keyword evidence="5 6" id="KW-0472">Membrane</keyword>
<dbReference type="GO" id="GO:0016020">
    <property type="term" value="C:membrane"/>
    <property type="evidence" value="ECO:0007669"/>
    <property type="project" value="UniProtKB-SubCell"/>
</dbReference>
<dbReference type="InterPro" id="IPR045584">
    <property type="entry name" value="Pilin-like"/>
</dbReference>
<evidence type="ECO:0000256" key="2">
    <source>
        <dbReference type="ARBA" id="ARBA00022481"/>
    </source>
</evidence>
<sequence length="130" mass="13312">MNKQKGFTLIELLVVIAIIGILASVVLVSVGGAKKQANIAKAKADMNSLMMALELAYSGGCDTVAATAEPIACPAGTTILAKQPIAPDSSFTYTKTGQASSYTLSASWDTAADIFTCTSGSCYCSTGDCK</sequence>
<keyword evidence="3 6" id="KW-0812">Transmembrane</keyword>
<evidence type="ECO:0000256" key="1">
    <source>
        <dbReference type="ARBA" id="ARBA00004167"/>
    </source>
</evidence>
<proteinExistence type="predicted"/>
<dbReference type="PRINTS" id="PR00813">
    <property type="entry name" value="BCTERIALGSPG"/>
</dbReference>
<dbReference type="NCBIfam" id="TIGR02532">
    <property type="entry name" value="IV_pilin_GFxxxE"/>
    <property type="match status" value="1"/>
</dbReference>
<dbReference type="PROSITE" id="PS00409">
    <property type="entry name" value="PROKAR_NTER_METHYL"/>
    <property type="match status" value="1"/>
</dbReference>
<dbReference type="GO" id="GO:0015627">
    <property type="term" value="C:type II protein secretion system complex"/>
    <property type="evidence" value="ECO:0007669"/>
    <property type="project" value="InterPro"/>
</dbReference>
<comment type="caution">
    <text evidence="7">The sequence shown here is derived from an EMBL/GenBank/DDBJ whole genome shotgun (WGS) entry which is preliminary data.</text>
</comment>
<evidence type="ECO:0000256" key="6">
    <source>
        <dbReference type="SAM" id="Phobius"/>
    </source>
</evidence>
<evidence type="ECO:0000256" key="5">
    <source>
        <dbReference type="ARBA" id="ARBA00023136"/>
    </source>
</evidence>
<dbReference type="PANTHER" id="PTHR30093">
    <property type="entry name" value="GENERAL SECRETION PATHWAY PROTEIN G"/>
    <property type="match status" value="1"/>
</dbReference>
<dbReference type="Gene3D" id="3.30.700.10">
    <property type="entry name" value="Glycoprotein, Type 4 Pilin"/>
    <property type="match status" value="1"/>
</dbReference>
<dbReference type="SUPFAM" id="SSF54523">
    <property type="entry name" value="Pili subunits"/>
    <property type="match status" value="1"/>
</dbReference>
<accession>A0A2G9YCK5</accession>
<keyword evidence="4 6" id="KW-1133">Transmembrane helix</keyword>